<keyword evidence="3" id="KW-0285">Flavoprotein</keyword>
<dbReference type="Pfam" id="PF07992">
    <property type="entry name" value="Pyr_redox_2"/>
    <property type="match status" value="1"/>
</dbReference>
<evidence type="ECO:0000313" key="6">
    <source>
        <dbReference type="EMBL" id="EHL77827.1"/>
    </source>
</evidence>
<dbReference type="InterPro" id="IPR036188">
    <property type="entry name" value="FAD/NAD-bd_sf"/>
</dbReference>
<keyword evidence="7" id="KW-1185">Reference proteome</keyword>
<evidence type="ECO:0000256" key="1">
    <source>
        <dbReference type="ARBA" id="ARBA00001974"/>
    </source>
</evidence>
<evidence type="ECO:0000256" key="2">
    <source>
        <dbReference type="ARBA" id="ARBA00011738"/>
    </source>
</evidence>
<dbReference type="SUPFAM" id="SSF51905">
    <property type="entry name" value="FAD/NAD(P)-binding domain"/>
    <property type="match status" value="1"/>
</dbReference>
<organism evidence="6 7">
    <name type="scientific">Bacillus smithii 7_3_47FAA</name>
    <dbReference type="NCBI Taxonomy" id="665952"/>
    <lineage>
        <taxon>Bacteria</taxon>
        <taxon>Bacillati</taxon>
        <taxon>Bacillota</taxon>
        <taxon>Bacilli</taxon>
        <taxon>Bacillales</taxon>
        <taxon>Bacillaceae</taxon>
        <taxon>Bacillus</taxon>
    </lineage>
</organism>
<dbReference type="GeneID" id="87583038"/>
<dbReference type="GO" id="GO:0016491">
    <property type="term" value="F:oxidoreductase activity"/>
    <property type="evidence" value="ECO:0007669"/>
    <property type="project" value="UniProtKB-KW"/>
</dbReference>
<comment type="cofactor">
    <cofactor evidence="1">
        <name>FAD</name>
        <dbReference type="ChEBI" id="CHEBI:57692"/>
    </cofactor>
</comment>
<dbReference type="PATRIC" id="fig|665952.3.peg.2039"/>
<proteinExistence type="predicted"/>
<dbReference type="InterPro" id="IPR023753">
    <property type="entry name" value="FAD/NAD-binding_dom"/>
</dbReference>
<accession>G9QLU4</accession>
<gene>
    <name evidence="6" type="ORF">HMPREF1015_02002</name>
</gene>
<dbReference type="PRINTS" id="PR00469">
    <property type="entry name" value="PNDRDTASEII"/>
</dbReference>
<dbReference type="Proteomes" id="UP000011747">
    <property type="component" value="Unassembled WGS sequence"/>
</dbReference>
<evidence type="ECO:0000313" key="7">
    <source>
        <dbReference type="Proteomes" id="UP000011747"/>
    </source>
</evidence>
<evidence type="ECO:0000256" key="4">
    <source>
        <dbReference type="ARBA" id="ARBA00023002"/>
    </source>
</evidence>
<dbReference type="PRINTS" id="PR00368">
    <property type="entry name" value="FADPNR"/>
</dbReference>
<evidence type="ECO:0000256" key="3">
    <source>
        <dbReference type="ARBA" id="ARBA00022630"/>
    </source>
</evidence>
<name>G9QLU4_9BACI</name>
<comment type="caution">
    <text evidence="6">The sequence shown here is derived from an EMBL/GenBank/DDBJ whole genome shotgun (WGS) entry which is preliminary data.</text>
</comment>
<reference evidence="6 7" key="1">
    <citation type="submission" date="2011-09" db="EMBL/GenBank/DDBJ databases">
        <title>The Genome Sequence of Bacillus smithii 7_3_47FAA.</title>
        <authorList>
            <consortium name="The Broad Institute Genome Sequencing Platform"/>
            <person name="Earl A."/>
            <person name="Ward D."/>
            <person name="Feldgarden M."/>
            <person name="Gevers D."/>
            <person name="Daigneault M."/>
            <person name="Strauss J."/>
            <person name="Allen-Vercoe E."/>
            <person name="Young S.K."/>
            <person name="Zeng Q."/>
            <person name="Gargeya S."/>
            <person name="Fitzgerald M."/>
            <person name="Haas B."/>
            <person name="Abouelleil A."/>
            <person name="Alvarado L."/>
            <person name="Arachchi H.M."/>
            <person name="Berlin A."/>
            <person name="Brown A."/>
            <person name="Chapman S.B."/>
            <person name="Chen Z."/>
            <person name="Dunbar C."/>
            <person name="Freedman E."/>
            <person name="Gearin G."/>
            <person name="Goldberg J."/>
            <person name="Griggs A."/>
            <person name="Gujja S."/>
            <person name="Heiman D."/>
            <person name="Howarth C."/>
            <person name="Larson L."/>
            <person name="Lui A."/>
            <person name="MacDonald P.J.P."/>
            <person name="Montmayeur A."/>
            <person name="Murphy C."/>
            <person name="Neiman D."/>
            <person name="Pearson M."/>
            <person name="Priest M."/>
            <person name="Roberts A."/>
            <person name="Saif S."/>
            <person name="Shea T."/>
            <person name="Shenoy N."/>
            <person name="Sisk P."/>
            <person name="Stolte C."/>
            <person name="Sykes S."/>
            <person name="Wortman J."/>
            <person name="Nusbaum C."/>
            <person name="Birren B."/>
        </authorList>
    </citation>
    <scope>NUCLEOTIDE SEQUENCE [LARGE SCALE GENOMIC DNA]</scope>
    <source>
        <strain evidence="6 7">7_3_47FAA</strain>
    </source>
</reference>
<dbReference type="AlphaFoldDB" id="G9QLU4"/>
<evidence type="ECO:0000259" key="5">
    <source>
        <dbReference type="Pfam" id="PF07992"/>
    </source>
</evidence>
<dbReference type="EMBL" id="ACWF01000105">
    <property type="protein sequence ID" value="EHL77827.1"/>
    <property type="molecule type" value="Genomic_DNA"/>
</dbReference>
<dbReference type="Gene3D" id="3.50.50.60">
    <property type="entry name" value="FAD/NAD(P)-binding domain"/>
    <property type="match status" value="1"/>
</dbReference>
<feature type="domain" description="FAD/NAD(P)-binding" evidence="5">
    <location>
        <begin position="3"/>
        <end position="116"/>
    </location>
</feature>
<sequence length="189" mass="20046">MFEIAIIGGGPAGGSAALFTSKAGKRTLVIDNGKSVTKRAWIENHYGVAEITGPDLVEIGRKQSEKFGAEWVEAEVTDVKKTDNGFEIVTEKGRYEAKQLIIATGMLTKIAETLGLKVKAGTEPRVKQIIETDGQGRTSMEGVWAAGVAAGTSVHTIITAGDGANVAINVLSEMNGERYVDHDVLKSSK</sequence>
<comment type="subunit">
    <text evidence="2">Homodimer.</text>
</comment>
<dbReference type="PANTHER" id="PTHR48105">
    <property type="entry name" value="THIOREDOXIN REDUCTASE 1-RELATED-RELATED"/>
    <property type="match status" value="1"/>
</dbReference>
<dbReference type="InterPro" id="IPR050097">
    <property type="entry name" value="Ferredoxin-NADP_redctase_2"/>
</dbReference>
<keyword evidence="4" id="KW-0560">Oxidoreductase</keyword>
<dbReference type="HOGENOM" id="CLU_068376_1_0_9"/>
<dbReference type="RefSeq" id="WP_004439420.1">
    <property type="nucleotide sequence ID" value="NZ_JH414756.1"/>
</dbReference>
<protein>
    <recommendedName>
        <fullName evidence="5">FAD/NAD(P)-binding domain-containing protein</fullName>
    </recommendedName>
</protein>